<keyword evidence="3 6" id="KW-0812">Transmembrane</keyword>
<keyword evidence="2" id="KW-1003">Cell membrane</keyword>
<feature type="domain" description="EamA" evidence="7">
    <location>
        <begin position="18"/>
        <end position="150"/>
    </location>
</feature>
<feature type="transmembrane region" description="Helical" evidence="6">
    <location>
        <begin position="195"/>
        <end position="213"/>
    </location>
</feature>
<dbReference type="SUPFAM" id="SSF103481">
    <property type="entry name" value="Multidrug resistance efflux transporter EmrE"/>
    <property type="match status" value="2"/>
</dbReference>
<feature type="transmembrane region" description="Helical" evidence="6">
    <location>
        <begin position="258"/>
        <end position="277"/>
    </location>
</feature>
<feature type="transmembrane region" description="Helical" evidence="6">
    <location>
        <begin position="106"/>
        <end position="129"/>
    </location>
</feature>
<reference evidence="8 9" key="1">
    <citation type="submission" date="2022-11" db="EMBL/GenBank/DDBJ databases">
        <authorList>
            <person name="Siebert D."/>
            <person name="Busche T."/>
            <person name="Saydam E."/>
            <person name="Kalinowski J."/>
            <person name="Ruckert C."/>
            <person name="Blombach B."/>
        </authorList>
    </citation>
    <scope>NUCLEOTIDE SEQUENCE [LARGE SCALE GENOMIC DNA]</scope>
    <source>
        <strain evidence="8 9">DSM 1083</strain>
    </source>
</reference>
<feature type="transmembrane region" description="Helical" evidence="6">
    <location>
        <begin position="167"/>
        <end position="183"/>
    </location>
</feature>
<keyword evidence="5 6" id="KW-0472">Membrane</keyword>
<comment type="subcellular location">
    <subcellularLocation>
        <location evidence="1">Cell membrane</location>
        <topology evidence="1">Multi-pass membrane protein</topology>
    </subcellularLocation>
</comment>
<accession>A0ABY8BMB6</accession>
<dbReference type="EMBL" id="CP113162">
    <property type="protein sequence ID" value="WEF51127.1"/>
    <property type="molecule type" value="Genomic_DNA"/>
</dbReference>
<feature type="transmembrane region" description="Helical" evidence="6">
    <location>
        <begin position="18"/>
        <end position="38"/>
    </location>
</feature>
<feature type="transmembrane region" description="Helical" evidence="6">
    <location>
        <begin position="225"/>
        <end position="246"/>
    </location>
</feature>
<dbReference type="Proteomes" id="UP001213907">
    <property type="component" value="Chromosome"/>
</dbReference>
<evidence type="ECO:0000256" key="1">
    <source>
        <dbReference type="ARBA" id="ARBA00004651"/>
    </source>
</evidence>
<dbReference type="PANTHER" id="PTHR42920">
    <property type="entry name" value="OS03G0707200 PROTEIN-RELATED"/>
    <property type="match status" value="1"/>
</dbReference>
<feature type="domain" description="EamA" evidence="7">
    <location>
        <begin position="165"/>
        <end position="299"/>
    </location>
</feature>
<evidence type="ECO:0000256" key="3">
    <source>
        <dbReference type="ARBA" id="ARBA00022692"/>
    </source>
</evidence>
<evidence type="ECO:0000256" key="6">
    <source>
        <dbReference type="SAM" id="Phobius"/>
    </source>
</evidence>
<evidence type="ECO:0000256" key="2">
    <source>
        <dbReference type="ARBA" id="ARBA00022475"/>
    </source>
</evidence>
<organism evidence="8 9">
    <name type="scientific">Afipia carboxydohydrogena</name>
    <name type="common">Pseudomonas carboxydohydrogena</name>
    <dbReference type="NCBI Taxonomy" id="290"/>
    <lineage>
        <taxon>Bacteria</taxon>
        <taxon>Pseudomonadati</taxon>
        <taxon>Pseudomonadota</taxon>
        <taxon>Alphaproteobacteria</taxon>
        <taxon>Hyphomicrobiales</taxon>
        <taxon>Nitrobacteraceae</taxon>
        <taxon>Afipia</taxon>
    </lineage>
</organism>
<dbReference type="InterPro" id="IPR000620">
    <property type="entry name" value="EamA_dom"/>
</dbReference>
<keyword evidence="9" id="KW-1185">Reference proteome</keyword>
<evidence type="ECO:0000259" key="7">
    <source>
        <dbReference type="Pfam" id="PF00892"/>
    </source>
</evidence>
<dbReference type="InterPro" id="IPR051258">
    <property type="entry name" value="Diverse_Substrate_Transporter"/>
</dbReference>
<proteinExistence type="predicted"/>
<evidence type="ECO:0000256" key="4">
    <source>
        <dbReference type="ARBA" id="ARBA00022989"/>
    </source>
</evidence>
<feature type="transmembrane region" description="Helical" evidence="6">
    <location>
        <begin position="81"/>
        <end position="100"/>
    </location>
</feature>
<name>A0ABY8BMB6_AFICR</name>
<keyword evidence="4 6" id="KW-1133">Transmembrane helix</keyword>
<evidence type="ECO:0000256" key="5">
    <source>
        <dbReference type="ARBA" id="ARBA00023136"/>
    </source>
</evidence>
<sequence>MTPPKPLFPSFRLMDRPYLLLSLTMLFWAGNIVIGRYAAGQIPPMALSYLRWQLAFLSLLPFAWSDLLGDWPTIRRNLGMMILLAFTGVATFNTLGYWSLQYTTALNALLLQSSGPLYVALFALVLFNVRLTWMQAFGIVISLTGVLTIILQGQLSALLQIHFNKGDIGYTVALFVFGLYSALASRRLALKQLSFLAFNCGVGSLFILPLFVWEMASGRVTPLNAHTIPILIYVAIFPSTLAYLFYNRGIELIGANRSAPFLHLIPVFGSAMAIGLLGEEPHLYHIVGYALVFAGVVIAARKPKQPE</sequence>
<feature type="transmembrane region" description="Helical" evidence="6">
    <location>
        <begin position="50"/>
        <end position="69"/>
    </location>
</feature>
<dbReference type="Pfam" id="PF00892">
    <property type="entry name" value="EamA"/>
    <property type="match status" value="2"/>
</dbReference>
<protein>
    <submittedName>
        <fullName evidence="8">DMT family transporter</fullName>
    </submittedName>
</protein>
<dbReference type="PANTHER" id="PTHR42920:SF11">
    <property type="entry name" value="INNER MEMBRANE PROTEIN YTFF"/>
    <property type="match status" value="1"/>
</dbReference>
<feature type="transmembrane region" description="Helical" evidence="6">
    <location>
        <begin position="283"/>
        <end position="300"/>
    </location>
</feature>
<evidence type="ECO:0000313" key="9">
    <source>
        <dbReference type="Proteomes" id="UP001213907"/>
    </source>
</evidence>
<evidence type="ECO:0000313" key="8">
    <source>
        <dbReference type="EMBL" id="WEF51127.1"/>
    </source>
</evidence>
<gene>
    <name evidence="8" type="ORF">AFIC_002695</name>
</gene>
<dbReference type="RefSeq" id="WP_275246737.1">
    <property type="nucleotide sequence ID" value="NZ_BAABDX010000001.1"/>
</dbReference>
<feature type="transmembrane region" description="Helical" evidence="6">
    <location>
        <begin position="136"/>
        <end position="155"/>
    </location>
</feature>
<dbReference type="InterPro" id="IPR037185">
    <property type="entry name" value="EmrE-like"/>
</dbReference>